<feature type="transmembrane region" description="Helical" evidence="7">
    <location>
        <begin position="116"/>
        <end position="137"/>
    </location>
</feature>
<feature type="compositionally biased region" description="Basic and acidic residues" evidence="6">
    <location>
        <begin position="12"/>
        <end position="25"/>
    </location>
</feature>
<evidence type="ECO:0000256" key="5">
    <source>
        <dbReference type="ARBA" id="ARBA00023136"/>
    </source>
</evidence>
<keyword evidence="4 7" id="KW-1133">Transmembrane helix</keyword>
<evidence type="ECO:0000256" key="6">
    <source>
        <dbReference type="SAM" id="MobiDB-lite"/>
    </source>
</evidence>
<comment type="caution">
    <text evidence="8">The sequence shown here is derived from an EMBL/GenBank/DDBJ whole genome shotgun (WGS) entry which is preliminary data.</text>
</comment>
<accession>K6X7Y4</accession>
<keyword evidence="9" id="KW-1185">Reference proteome</keyword>
<evidence type="ECO:0000256" key="3">
    <source>
        <dbReference type="ARBA" id="ARBA00022692"/>
    </source>
</evidence>
<reference evidence="8 9" key="1">
    <citation type="submission" date="2012-08" db="EMBL/GenBank/DDBJ databases">
        <title>Whole genome shotgun sequence of Kineosphaera limosa NBRC 100340.</title>
        <authorList>
            <person name="Yoshida I."/>
            <person name="Isaki S."/>
            <person name="Hosoyama A."/>
            <person name="Tsuchikane K."/>
            <person name="Katsumata H."/>
            <person name="Ando Y."/>
            <person name="Ohji S."/>
            <person name="Hamada M."/>
            <person name="Tamura T."/>
            <person name="Yamazoe A."/>
            <person name="Yamazaki S."/>
            <person name="Fujita N."/>
        </authorList>
    </citation>
    <scope>NUCLEOTIDE SEQUENCE [LARGE SCALE GENOMIC DNA]</scope>
    <source>
        <strain evidence="8 9">NBRC 100340</strain>
    </source>
</reference>
<dbReference type="PANTHER" id="PTHR30213:SF1">
    <property type="entry name" value="INNER MEMBRANE PROTEIN YHJD"/>
    <property type="match status" value="1"/>
</dbReference>
<name>K6X7Y4_9MICO</name>
<evidence type="ECO:0000256" key="4">
    <source>
        <dbReference type="ARBA" id="ARBA00022989"/>
    </source>
</evidence>
<dbReference type="Pfam" id="PF03631">
    <property type="entry name" value="Virul_fac_BrkB"/>
    <property type="match status" value="1"/>
</dbReference>
<feature type="transmembrane region" description="Helical" evidence="7">
    <location>
        <begin position="240"/>
        <end position="259"/>
    </location>
</feature>
<dbReference type="EMBL" id="BAHD01000014">
    <property type="protein sequence ID" value="GAB94909.1"/>
    <property type="molecule type" value="Genomic_DNA"/>
</dbReference>
<gene>
    <name evidence="8" type="ORF">KILIM_014_00450</name>
</gene>
<comment type="subcellular location">
    <subcellularLocation>
        <location evidence="1">Cell membrane</location>
        <topology evidence="1">Multi-pass membrane protein</topology>
    </subcellularLocation>
</comment>
<proteinExistence type="predicted"/>
<feature type="transmembrane region" description="Helical" evidence="7">
    <location>
        <begin position="48"/>
        <end position="72"/>
    </location>
</feature>
<dbReference type="STRING" id="1184609.KILIM_014_00450"/>
<evidence type="ECO:0000256" key="1">
    <source>
        <dbReference type="ARBA" id="ARBA00004651"/>
    </source>
</evidence>
<feature type="region of interest" description="Disordered" evidence="6">
    <location>
        <begin position="1"/>
        <end position="25"/>
    </location>
</feature>
<feature type="compositionally biased region" description="Basic and acidic residues" evidence="6">
    <location>
        <begin position="392"/>
        <end position="413"/>
    </location>
</feature>
<dbReference type="InterPro" id="IPR017039">
    <property type="entry name" value="Virul_fac_BrkB"/>
</dbReference>
<keyword evidence="5 7" id="KW-0472">Membrane</keyword>
<feature type="transmembrane region" description="Helical" evidence="7">
    <location>
        <begin position="206"/>
        <end position="228"/>
    </location>
</feature>
<dbReference type="eggNOG" id="COG1295">
    <property type="taxonomic scope" value="Bacteria"/>
</dbReference>
<feature type="transmembrane region" description="Helical" evidence="7">
    <location>
        <begin position="271"/>
        <end position="293"/>
    </location>
</feature>
<evidence type="ECO:0000313" key="8">
    <source>
        <dbReference type="EMBL" id="GAB94909.1"/>
    </source>
</evidence>
<evidence type="ECO:0000313" key="9">
    <source>
        <dbReference type="Proteomes" id="UP000008366"/>
    </source>
</evidence>
<evidence type="ECO:0000256" key="7">
    <source>
        <dbReference type="SAM" id="Phobius"/>
    </source>
</evidence>
<evidence type="ECO:0000256" key="2">
    <source>
        <dbReference type="ARBA" id="ARBA00022475"/>
    </source>
</evidence>
<sequence>MAGMSATDTAPEDTRESEESTPKKLIETIKESRPVRALQRYGKARGGLLAGGIAYSAIFSIVAALTIAWTVFMATIGGNEELRSQVIEAVNEALPGILQDGSGQGMINPDALVLDSAVNVASIVAALVLLWTAIGMMTNIRSCVQDMFGIVAPVENPVLQKVRDLLGFIAMAFGIVSSALLGTAASTLGQVVIGFIGLDGSPVASFLVRAGGLLAAAAMSAVTFAFLFRVTAAVRPLRKDLWLGSAVGGVAVQVILFLGTSIVSSVSDNPLLAASASLATLLLFVNLLARVLLMVAAFTANPPAPNMPQDPREVHFKETPNFVTESAPHTLHWDHQDVTGQVSVDDTLNPDYRAPKPGDLNPVSSDRRPDGAPIGDEPIGPLKRLRLNRRAQKLERKAVETRRRLGQRPRIDAAEESYWEDQDVHRPGER</sequence>
<keyword evidence="2" id="KW-1003">Cell membrane</keyword>
<keyword evidence="3 7" id="KW-0812">Transmembrane</keyword>
<dbReference type="PANTHER" id="PTHR30213">
    <property type="entry name" value="INNER MEMBRANE PROTEIN YHJD"/>
    <property type="match status" value="1"/>
</dbReference>
<dbReference type="Proteomes" id="UP000008366">
    <property type="component" value="Unassembled WGS sequence"/>
</dbReference>
<feature type="region of interest" description="Disordered" evidence="6">
    <location>
        <begin position="342"/>
        <end position="430"/>
    </location>
</feature>
<feature type="transmembrane region" description="Helical" evidence="7">
    <location>
        <begin position="165"/>
        <end position="186"/>
    </location>
</feature>
<organism evidence="8 9">
    <name type="scientific">Kineosphaera limosa NBRC 100340</name>
    <dbReference type="NCBI Taxonomy" id="1184609"/>
    <lineage>
        <taxon>Bacteria</taxon>
        <taxon>Bacillati</taxon>
        <taxon>Actinomycetota</taxon>
        <taxon>Actinomycetes</taxon>
        <taxon>Micrococcales</taxon>
        <taxon>Dermatophilaceae</taxon>
        <taxon>Kineosphaera</taxon>
    </lineage>
</organism>
<dbReference type="AlphaFoldDB" id="K6X7Y4"/>
<dbReference type="GO" id="GO:0005886">
    <property type="term" value="C:plasma membrane"/>
    <property type="evidence" value="ECO:0007669"/>
    <property type="project" value="UniProtKB-SubCell"/>
</dbReference>
<protein>
    <submittedName>
        <fullName evidence="8">Uncharacterized protein</fullName>
    </submittedName>
</protein>